<dbReference type="EMBL" id="AZHC01000067">
    <property type="protein sequence ID" value="OAA34010.1"/>
    <property type="molecule type" value="Genomic_DNA"/>
</dbReference>
<dbReference type="OMA" id="WGEFIDG"/>
<comment type="caution">
    <text evidence="2">The sequence shown here is derived from an EMBL/GenBank/DDBJ whole genome shotgun (WGS) entry which is preliminary data.</text>
</comment>
<name>A0A166VTF7_METRR</name>
<protein>
    <submittedName>
        <fullName evidence="2">Serine/threonine-protein kinase ppk6</fullName>
    </submittedName>
</protein>
<dbReference type="AlphaFoldDB" id="A0A166VTF7"/>
<evidence type="ECO:0000313" key="3">
    <source>
        <dbReference type="Proteomes" id="UP000243498"/>
    </source>
</evidence>
<reference evidence="2 3" key="1">
    <citation type="journal article" date="2016" name="Genome Biol. Evol.">
        <title>Divergent and convergent evolution of fungal pathogenicity.</title>
        <authorList>
            <person name="Shang Y."/>
            <person name="Xiao G."/>
            <person name="Zheng P."/>
            <person name="Cen K."/>
            <person name="Zhan S."/>
            <person name="Wang C."/>
        </authorList>
    </citation>
    <scope>NUCLEOTIDE SEQUENCE [LARGE SCALE GENOMIC DNA]</scope>
    <source>
        <strain evidence="2 3">RCEF 4871</strain>
    </source>
</reference>
<dbReference type="PANTHER" id="PTHR42084:SF1">
    <property type="entry name" value="SERINE_THREONINE-PROTEIN KINASE PPK6"/>
    <property type="match status" value="1"/>
</dbReference>
<evidence type="ECO:0000313" key="2">
    <source>
        <dbReference type="EMBL" id="OAA34010.1"/>
    </source>
</evidence>
<dbReference type="PANTHER" id="PTHR42084">
    <property type="entry name" value="YALI0E26631P"/>
    <property type="match status" value="1"/>
</dbReference>
<feature type="region of interest" description="Disordered" evidence="1">
    <location>
        <begin position="222"/>
        <end position="312"/>
    </location>
</feature>
<feature type="region of interest" description="Disordered" evidence="1">
    <location>
        <begin position="1"/>
        <end position="78"/>
    </location>
</feature>
<feature type="compositionally biased region" description="Polar residues" evidence="1">
    <location>
        <begin position="229"/>
        <end position="238"/>
    </location>
</feature>
<accession>A0A166VTF7</accession>
<feature type="compositionally biased region" description="Polar residues" evidence="1">
    <location>
        <begin position="10"/>
        <end position="29"/>
    </location>
</feature>
<keyword evidence="3" id="KW-1185">Reference proteome</keyword>
<organism evidence="2 3">
    <name type="scientific">Metarhizium rileyi (strain RCEF 4871)</name>
    <name type="common">Nomuraea rileyi</name>
    <dbReference type="NCBI Taxonomy" id="1649241"/>
    <lineage>
        <taxon>Eukaryota</taxon>
        <taxon>Fungi</taxon>
        <taxon>Dikarya</taxon>
        <taxon>Ascomycota</taxon>
        <taxon>Pezizomycotina</taxon>
        <taxon>Sordariomycetes</taxon>
        <taxon>Hypocreomycetidae</taxon>
        <taxon>Hypocreales</taxon>
        <taxon>Clavicipitaceae</taxon>
        <taxon>Metarhizium</taxon>
    </lineage>
</organism>
<sequence>MSADLFAEFRNNSASPPPLSQSSNRLGHSTQQEQTKKQAQTEDPFNFSGRNGAVPAHQSGSQWSSFCQSTPSSLNGWHQPMDVALQKAGDDDVWGDFEVAQSTEAPATPEVYTQPPVSGSIGWDSYSASEPGPHHFSNNAAQVVANNSTGAAGIGGFRDFDPQADWNSQSVWPRAEPTQKVQVKSAASNPNVLFDADDFELQGGEENVEDLDEFGDFETVVCTPRSDPVPSTTPQRPSSLDLLGLDDPPMFPPRKETSQDILRQQPRPAPVALSLGAMPSNPSSPPQPPVYESEYSLAEPEVKKPTHTSTYKANSKPVYVSSSKLASAARTVPSAKVTANDDEWGAWDDFSEDTGVNHASRGSDTNSMTDTWAQGVGDDGGLPTAMTDDSSPPPMNVPPPSILLSTFPELFNTGNSLFDSLAGQSPSFKQHVLSNTKTIRFLQGYVLLGATAARVIAGRKHRWHRDKVLAKSMSISAAGSKGMKLASVDKQQSAREDREAADVVAAWREHIGKLRSAVATANSAGKANIKVPELAEKPQIQTAKMVPTAPKPCIICGLKREERVSKVDLEVEDSFGEWWVEHWGHRACKNFWIEHEQLLRQR</sequence>
<gene>
    <name evidence="2" type="ORF">NOR_08713</name>
</gene>
<keyword evidence="2" id="KW-0808">Transferase</keyword>
<keyword evidence="2" id="KW-0418">Kinase</keyword>
<proteinExistence type="predicted"/>
<dbReference type="Proteomes" id="UP000243498">
    <property type="component" value="Unassembled WGS sequence"/>
</dbReference>
<evidence type="ECO:0000256" key="1">
    <source>
        <dbReference type="SAM" id="MobiDB-lite"/>
    </source>
</evidence>
<dbReference type="OrthoDB" id="4958461at2759"/>
<dbReference type="STRING" id="1081105.A0A166VTF7"/>
<dbReference type="GO" id="GO:0016301">
    <property type="term" value="F:kinase activity"/>
    <property type="evidence" value="ECO:0007669"/>
    <property type="project" value="UniProtKB-KW"/>
</dbReference>
<feature type="compositionally biased region" description="Polar residues" evidence="1">
    <location>
        <begin position="58"/>
        <end position="76"/>
    </location>
</feature>